<dbReference type="STRING" id="1263015.BN580_00909"/>
<accession>R6TE57</accession>
<dbReference type="EMBL" id="CBFW010000082">
    <property type="protein sequence ID" value="CDC71728.1"/>
    <property type="molecule type" value="Genomic_DNA"/>
</dbReference>
<comment type="subcellular location">
    <subcellularLocation>
        <location evidence="2">Cytoplasm</location>
        <location evidence="2">Nucleoid</location>
    </subcellularLocation>
</comment>
<dbReference type="InterPro" id="IPR036894">
    <property type="entry name" value="YbaB-like_sf"/>
</dbReference>
<dbReference type="Proteomes" id="UP001139365">
    <property type="component" value="Unassembled WGS sequence"/>
</dbReference>
<dbReference type="EMBL" id="JALEMU010000167">
    <property type="protein sequence ID" value="MCI5756601.1"/>
    <property type="molecule type" value="Genomic_DNA"/>
</dbReference>
<dbReference type="NCBIfam" id="TIGR00103">
    <property type="entry name" value="DNA_YbaB_EbfC"/>
    <property type="match status" value="1"/>
</dbReference>
<dbReference type="Pfam" id="PF02575">
    <property type="entry name" value="YbaB_DNA_bd"/>
    <property type="match status" value="1"/>
</dbReference>
<protein>
    <recommendedName>
        <fullName evidence="2">Nucleoid-associated protein BN580_00909</fullName>
    </recommendedName>
</protein>
<keyword evidence="1 2" id="KW-0238">DNA-binding</keyword>
<evidence type="ECO:0000313" key="6">
    <source>
        <dbReference type="Proteomes" id="UP000017938"/>
    </source>
</evidence>
<sequence>MKARLPQGMGGGPSNMQGMMKQVQKMQEQMTELQEDLDAREYDVNAGGGAVSVKINGKKEILSISIKPEIVDPDDIETLSDVLVAAVNEAIRKVEDVNTQEMQRVTGNVSIPGLF</sequence>
<dbReference type="GO" id="GO:0043590">
    <property type="term" value="C:bacterial nucleoid"/>
    <property type="evidence" value="ECO:0007669"/>
    <property type="project" value="UniProtKB-UniRule"/>
</dbReference>
<feature type="region of interest" description="Disordered" evidence="3">
    <location>
        <begin position="1"/>
        <end position="21"/>
    </location>
</feature>
<evidence type="ECO:0000256" key="3">
    <source>
        <dbReference type="SAM" id="MobiDB-lite"/>
    </source>
</evidence>
<dbReference type="Proteomes" id="UP000017938">
    <property type="component" value="Unassembled WGS sequence"/>
</dbReference>
<evidence type="ECO:0000313" key="4">
    <source>
        <dbReference type="EMBL" id="CDC71728.1"/>
    </source>
</evidence>
<reference evidence="4" key="1">
    <citation type="submission" date="2012-11" db="EMBL/GenBank/DDBJ databases">
        <title>Dependencies among metagenomic species, viruses, plasmids and units of genetic variation.</title>
        <authorList>
            <person name="Nielsen H.B."/>
            <person name="Almeida M."/>
            <person name="Juncker A.S."/>
            <person name="Rasmussen S."/>
            <person name="Li J."/>
            <person name="Sunagawa S."/>
            <person name="Plichta D."/>
            <person name="Gautier L."/>
            <person name="Le Chatelier E."/>
            <person name="Peletier E."/>
            <person name="Bonde I."/>
            <person name="Nielsen T."/>
            <person name="Manichanh C."/>
            <person name="Arumugam M."/>
            <person name="Batto J."/>
            <person name="Santos M.B.Q.D."/>
            <person name="Blom N."/>
            <person name="Borruel N."/>
            <person name="Burgdorf K.S."/>
            <person name="Boumezbeur F."/>
            <person name="Casellas F."/>
            <person name="Dore J."/>
            <person name="Guarner F."/>
            <person name="Hansen T."/>
            <person name="Hildebrand F."/>
            <person name="Kaas R.S."/>
            <person name="Kennedy S."/>
            <person name="Kristiansen K."/>
            <person name="Kultima J.R."/>
            <person name="Leonard P."/>
            <person name="Levenez F."/>
            <person name="Lund O."/>
            <person name="Moumen B."/>
            <person name="Le Paslier D."/>
            <person name="Pons N."/>
            <person name="Pedersen O."/>
            <person name="Prifti E."/>
            <person name="Qin J."/>
            <person name="Raes J."/>
            <person name="Tap J."/>
            <person name="Tims S."/>
            <person name="Ussery D.W."/>
            <person name="Yamada T."/>
            <person name="MetaHit consortium"/>
            <person name="Renault P."/>
            <person name="Sicheritz-Ponten T."/>
            <person name="Bork P."/>
            <person name="Wang J."/>
            <person name="Brunak S."/>
            <person name="Ehrlich S.D."/>
        </authorList>
    </citation>
    <scope>NUCLEOTIDE SEQUENCE [LARGE SCALE GENOMIC DNA]</scope>
</reference>
<dbReference type="GO" id="GO:0005829">
    <property type="term" value="C:cytosol"/>
    <property type="evidence" value="ECO:0007669"/>
    <property type="project" value="TreeGrafter"/>
</dbReference>
<comment type="caution">
    <text evidence="4">The sequence shown here is derived from an EMBL/GenBank/DDBJ whole genome shotgun (WGS) entry which is preliminary data.</text>
</comment>
<organism evidence="4 6">
    <name type="scientific">Candidatus Colimorpha enterica</name>
    <dbReference type="NCBI Taxonomy" id="3083063"/>
    <lineage>
        <taxon>Bacteria</taxon>
        <taxon>Pseudomonadati</taxon>
        <taxon>Bacteroidota</taxon>
        <taxon>Bacteroidia</taxon>
        <taxon>Bacteroidales</taxon>
        <taxon>Candidatus Colimorpha</taxon>
    </lineage>
</organism>
<dbReference type="Gene3D" id="3.30.1310.10">
    <property type="entry name" value="Nucleoid-associated protein YbaB-like domain"/>
    <property type="match status" value="1"/>
</dbReference>
<dbReference type="GO" id="GO:0003677">
    <property type="term" value="F:DNA binding"/>
    <property type="evidence" value="ECO:0007669"/>
    <property type="project" value="UniProtKB-UniRule"/>
</dbReference>
<gene>
    <name evidence="4" type="ORF">BN580_00909</name>
    <name evidence="5" type="ORF">MR241_09965</name>
</gene>
<name>R6TE57_9BACT</name>
<evidence type="ECO:0000313" key="7">
    <source>
        <dbReference type="Proteomes" id="UP001139365"/>
    </source>
</evidence>
<comment type="similarity">
    <text evidence="2">Belongs to the YbaB/EbfC family.</text>
</comment>
<dbReference type="PANTHER" id="PTHR33449">
    <property type="entry name" value="NUCLEOID-ASSOCIATED PROTEIN YBAB"/>
    <property type="match status" value="1"/>
</dbReference>
<comment type="function">
    <text evidence="2">Binds to DNA and alters its conformation. May be involved in regulation of gene expression, nucleoid organization and DNA protection.</text>
</comment>
<dbReference type="InterPro" id="IPR004401">
    <property type="entry name" value="YbaB/EbfC"/>
</dbReference>
<evidence type="ECO:0000313" key="5">
    <source>
        <dbReference type="EMBL" id="MCI5756601.1"/>
    </source>
</evidence>
<evidence type="ECO:0000256" key="1">
    <source>
        <dbReference type="ARBA" id="ARBA00023125"/>
    </source>
</evidence>
<dbReference type="SUPFAM" id="SSF82607">
    <property type="entry name" value="YbaB-like"/>
    <property type="match status" value="1"/>
</dbReference>
<dbReference type="PANTHER" id="PTHR33449:SF1">
    <property type="entry name" value="NUCLEOID-ASSOCIATED PROTEIN YBAB"/>
    <property type="match status" value="1"/>
</dbReference>
<reference evidence="5 7" key="2">
    <citation type="submission" date="2022-03" db="EMBL/GenBank/DDBJ databases">
        <title>Metagenome-assembled genomes from swine fecal metagenomes.</title>
        <authorList>
            <person name="Holman D.B."/>
            <person name="Kommadath A."/>
        </authorList>
    </citation>
    <scope>NUCLEOTIDE SEQUENCE [LARGE SCALE GENOMIC DNA]</scope>
    <source>
        <strain evidence="5">SUG147</strain>
    </source>
</reference>
<dbReference type="HAMAP" id="MF_00274">
    <property type="entry name" value="DNA_YbaB_EbfC"/>
    <property type="match status" value="1"/>
</dbReference>
<comment type="subunit">
    <text evidence="2">Homodimer.</text>
</comment>
<keyword evidence="2" id="KW-0963">Cytoplasm</keyword>
<evidence type="ECO:0000256" key="2">
    <source>
        <dbReference type="HAMAP-Rule" id="MF_00274"/>
    </source>
</evidence>
<proteinExistence type="inferred from homology"/>
<dbReference type="PIRSF" id="PIRSF004555">
    <property type="entry name" value="UCP004555"/>
    <property type="match status" value="1"/>
</dbReference>
<dbReference type="AlphaFoldDB" id="R6TE57"/>